<gene>
    <name evidence="2" type="ORF">ACFPET_04135</name>
</gene>
<dbReference type="InterPro" id="IPR029058">
    <property type="entry name" value="AB_hydrolase_fold"/>
</dbReference>
<evidence type="ECO:0000313" key="3">
    <source>
        <dbReference type="Proteomes" id="UP001595823"/>
    </source>
</evidence>
<sequence>MGISSEPFVFDAGAEAEATVLLCHGFTGDPASMRPWGEHLRDEGFHVVAPILPGHGRSWRELAGTGWDQWFAELVDALEKAESFGLPVFAGGLSMGGSLTLRLAELHGDRLRGILLVNPAIKDDKPHGFLAQWVHPLVPTVGTIGSDISKPDVRESTTDRTPLAAYAALRRGWKTTRAELARVTVPVRLFTSAQDHVVNPRASAIVQSGVSSERVEATTLLRSYHVATLDWDAPLIFSESVEFIRSLLAEEASGV</sequence>
<accession>A0ABV8TV85</accession>
<dbReference type="Pfam" id="PF12146">
    <property type="entry name" value="Hydrolase_4"/>
    <property type="match status" value="1"/>
</dbReference>
<dbReference type="InterPro" id="IPR051044">
    <property type="entry name" value="MAG_DAG_Lipase"/>
</dbReference>
<dbReference type="GO" id="GO:0016787">
    <property type="term" value="F:hydrolase activity"/>
    <property type="evidence" value="ECO:0007669"/>
    <property type="project" value="UniProtKB-KW"/>
</dbReference>
<dbReference type="InterPro" id="IPR012354">
    <property type="entry name" value="Esterase_lipase"/>
</dbReference>
<comment type="caution">
    <text evidence="2">The sequence shown here is derived from an EMBL/GenBank/DDBJ whole genome shotgun (WGS) entry which is preliminary data.</text>
</comment>
<feature type="domain" description="Serine aminopeptidase S33" evidence="1">
    <location>
        <begin position="15"/>
        <end position="227"/>
    </location>
</feature>
<dbReference type="Gene3D" id="3.40.50.1820">
    <property type="entry name" value="alpha/beta hydrolase"/>
    <property type="match status" value="1"/>
</dbReference>
<keyword evidence="3" id="KW-1185">Reference proteome</keyword>
<dbReference type="InterPro" id="IPR022742">
    <property type="entry name" value="Hydrolase_4"/>
</dbReference>
<dbReference type="RefSeq" id="WP_380618131.1">
    <property type="nucleotide sequence ID" value="NZ_JBHSDK010000005.1"/>
</dbReference>
<reference evidence="3" key="1">
    <citation type="journal article" date="2019" name="Int. J. Syst. Evol. Microbiol.">
        <title>The Global Catalogue of Microorganisms (GCM) 10K type strain sequencing project: providing services to taxonomists for standard genome sequencing and annotation.</title>
        <authorList>
            <consortium name="The Broad Institute Genomics Platform"/>
            <consortium name="The Broad Institute Genome Sequencing Center for Infectious Disease"/>
            <person name="Wu L."/>
            <person name="Ma J."/>
        </authorList>
    </citation>
    <scope>NUCLEOTIDE SEQUENCE [LARGE SCALE GENOMIC DNA]</scope>
    <source>
        <strain evidence="3">IBRC-M 10908</strain>
    </source>
</reference>
<protein>
    <submittedName>
        <fullName evidence="2">Alpha/beta hydrolase</fullName>
    </submittedName>
</protein>
<dbReference type="SUPFAM" id="SSF53474">
    <property type="entry name" value="alpha/beta-Hydrolases"/>
    <property type="match status" value="1"/>
</dbReference>
<keyword evidence="2" id="KW-0378">Hydrolase</keyword>
<organism evidence="2 3">
    <name type="scientific">Salininema proteolyticum</name>
    <dbReference type="NCBI Taxonomy" id="1607685"/>
    <lineage>
        <taxon>Bacteria</taxon>
        <taxon>Bacillati</taxon>
        <taxon>Actinomycetota</taxon>
        <taxon>Actinomycetes</taxon>
        <taxon>Glycomycetales</taxon>
        <taxon>Glycomycetaceae</taxon>
        <taxon>Salininema</taxon>
    </lineage>
</organism>
<name>A0ABV8TV85_9ACTN</name>
<dbReference type="PANTHER" id="PTHR11614">
    <property type="entry name" value="PHOSPHOLIPASE-RELATED"/>
    <property type="match status" value="1"/>
</dbReference>
<evidence type="ECO:0000313" key="2">
    <source>
        <dbReference type="EMBL" id="MFC4334384.1"/>
    </source>
</evidence>
<evidence type="ECO:0000259" key="1">
    <source>
        <dbReference type="Pfam" id="PF12146"/>
    </source>
</evidence>
<dbReference type="EMBL" id="JBHSDK010000005">
    <property type="protein sequence ID" value="MFC4334384.1"/>
    <property type="molecule type" value="Genomic_DNA"/>
</dbReference>
<dbReference type="Proteomes" id="UP001595823">
    <property type="component" value="Unassembled WGS sequence"/>
</dbReference>
<proteinExistence type="predicted"/>
<dbReference type="PIRSF" id="PIRSF017388">
    <property type="entry name" value="Esterase_lipase"/>
    <property type="match status" value="1"/>
</dbReference>